<name>A0ABN9PAL4_9DINO</name>
<evidence type="ECO:0000313" key="2">
    <source>
        <dbReference type="EMBL" id="CAK0788229.1"/>
    </source>
</evidence>
<keyword evidence="1" id="KW-0812">Transmembrane</keyword>
<sequence>MPVGMWRPEGESIRCVGLADEGSKQADALPQVLDSLETVENHDETVLGLWITLALSVLIFVLSPWTLPKLVGASRGSRLGFATFAPGYFWPAFLGEPPPVRVSEFVQAFGAGDAWEHLDP</sequence>
<keyword evidence="1" id="KW-1133">Transmembrane helix</keyword>
<evidence type="ECO:0000256" key="1">
    <source>
        <dbReference type="SAM" id="Phobius"/>
    </source>
</evidence>
<feature type="transmembrane region" description="Helical" evidence="1">
    <location>
        <begin position="47"/>
        <end position="67"/>
    </location>
</feature>
<proteinExistence type="predicted"/>
<protein>
    <submittedName>
        <fullName evidence="2">Uncharacterized protein</fullName>
    </submittedName>
</protein>
<feature type="non-terminal residue" evidence="2">
    <location>
        <position position="120"/>
    </location>
</feature>
<dbReference type="EMBL" id="CAUYUJ010000010">
    <property type="protein sequence ID" value="CAK0788229.1"/>
    <property type="molecule type" value="Genomic_DNA"/>
</dbReference>
<gene>
    <name evidence="2" type="ORF">PCOR1329_LOCUS168</name>
</gene>
<evidence type="ECO:0000313" key="3">
    <source>
        <dbReference type="Proteomes" id="UP001189429"/>
    </source>
</evidence>
<keyword evidence="3" id="KW-1185">Reference proteome</keyword>
<dbReference type="Proteomes" id="UP001189429">
    <property type="component" value="Unassembled WGS sequence"/>
</dbReference>
<keyword evidence="1" id="KW-0472">Membrane</keyword>
<comment type="caution">
    <text evidence="2">The sequence shown here is derived from an EMBL/GenBank/DDBJ whole genome shotgun (WGS) entry which is preliminary data.</text>
</comment>
<reference evidence="2" key="1">
    <citation type="submission" date="2023-10" db="EMBL/GenBank/DDBJ databases">
        <authorList>
            <person name="Chen Y."/>
            <person name="Shah S."/>
            <person name="Dougan E. K."/>
            <person name="Thang M."/>
            <person name="Chan C."/>
        </authorList>
    </citation>
    <scope>NUCLEOTIDE SEQUENCE [LARGE SCALE GENOMIC DNA]</scope>
</reference>
<organism evidence="2 3">
    <name type="scientific">Prorocentrum cordatum</name>
    <dbReference type="NCBI Taxonomy" id="2364126"/>
    <lineage>
        <taxon>Eukaryota</taxon>
        <taxon>Sar</taxon>
        <taxon>Alveolata</taxon>
        <taxon>Dinophyceae</taxon>
        <taxon>Prorocentrales</taxon>
        <taxon>Prorocentraceae</taxon>
        <taxon>Prorocentrum</taxon>
    </lineage>
</organism>
<accession>A0ABN9PAL4</accession>